<organism evidence="7 8">
    <name type="scientific">Nitrososphaera viennensis EN76</name>
    <dbReference type="NCBI Taxonomy" id="926571"/>
    <lineage>
        <taxon>Archaea</taxon>
        <taxon>Nitrososphaerota</taxon>
        <taxon>Nitrososphaeria</taxon>
        <taxon>Nitrososphaerales</taxon>
        <taxon>Nitrososphaeraceae</taxon>
        <taxon>Nitrososphaera</taxon>
    </lineage>
</organism>
<feature type="transmembrane region" description="Helical" evidence="5">
    <location>
        <begin position="59"/>
        <end position="78"/>
    </location>
</feature>
<evidence type="ECO:0000256" key="1">
    <source>
        <dbReference type="ARBA" id="ARBA00004141"/>
    </source>
</evidence>
<dbReference type="AlphaFoldDB" id="A0A060HDS6"/>
<feature type="transmembrane region" description="Helical" evidence="5">
    <location>
        <begin position="171"/>
        <end position="189"/>
    </location>
</feature>
<comment type="subcellular location">
    <subcellularLocation>
        <location evidence="1">Membrane</location>
        <topology evidence="1">Multi-pass membrane protein</topology>
    </subcellularLocation>
</comment>
<feature type="transmembrane region" description="Helical" evidence="5">
    <location>
        <begin position="113"/>
        <end position="131"/>
    </location>
</feature>
<dbReference type="PROSITE" id="PS51012">
    <property type="entry name" value="ABC_TM2"/>
    <property type="match status" value="1"/>
</dbReference>
<feature type="transmembrane region" description="Helical" evidence="5">
    <location>
        <begin position="35"/>
        <end position="53"/>
    </location>
</feature>
<dbReference type="GO" id="GO:0140359">
    <property type="term" value="F:ABC-type transporter activity"/>
    <property type="evidence" value="ECO:0007669"/>
    <property type="project" value="InterPro"/>
</dbReference>
<evidence type="ECO:0000313" key="8">
    <source>
        <dbReference type="Proteomes" id="UP000027093"/>
    </source>
</evidence>
<evidence type="ECO:0000256" key="4">
    <source>
        <dbReference type="ARBA" id="ARBA00023136"/>
    </source>
</evidence>
<reference evidence="7 8" key="1">
    <citation type="journal article" date="2014" name="Int. J. Syst. Evol. Microbiol.">
        <title>Nitrososphaera viennensis gen. nov., sp. nov., an aerobic and mesophilic, ammonia-oxidizing archaeon from soil and a member of the archaeal phylum Thaumarchaeota.</title>
        <authorList>
            <person name="Stieglmeier M."/>
            <person name="Klingl A."/>
            <person name="Alves R.J."/>
            <person name="Rittmann S.K."/>
            <person name="Melcher M."/>
            <person name="Leisch N."/>
            <person name="Schleper C."/>
        </authorList>
    </citation>
    <scope>NUCLEOTIDE SEQUENCE [LARGE SCALE GENOMIC DNA]</scope>
    <source>
        <strain evidence="7">EN76</strain>
    </source>
</reference>
<proteinExistence type="predicted"/>
<dbReference type="PANTHER" id="PTHR43229">
    <property type="entry name" value="NODULATION PROTEIN J"/>
    <property type="match status" value="1"/>
</dbReference>
<protein>
    <submittedName>
        <fullName evidence="7">ABC efflux transporter, permease protein</fullName>
    </submittedName>
</protein>
<dbReference type="STRING" id="926571.NVIE_006450"/>
<feature type="transmembrane region" description="Helical" evidence="5">
    <location>
        <begin position="225"/>
        <end position="245"/>
    </location>
</feature>
<feature type="domain" description="ABC transmembrane type-2" evidence="6">
    <location>
        <begin position="23"/>
        <end position="254"/>
    </location>
</feature>
<dbReference type="PANTHER" id="PTHR43229:SF3">
    <property type="entry name" value="ABC-TYPE MULTIDRUG TRANSPORT SYSTEM, PERMEASE COMPONENT"/>
    <property type="match status" value="1"/>
</dbReference>
<dbReference type="Proteomes" id="UP000027093">
    <property type="component" value="Chromosome"/>
</dbReference>
<dbReference type="GO" id="GO:0016020">
    <property type="term" value="C:membrane"/>
    <property type="evidence" value="ECO:0007669"/>
    <property type="project" value="UniProtKB-SubCell"/>
</dbReference>
<evidence type="ECO:0000256" key="2">
    <source>
        <dbReference type="ARBA" id="ARBA00022692"/>
    </source>
</evidence>
<dbReference type="KEGG" id="nvn:NVIE_006450"/>
<name>A0A060HDS6_9ARCH</name>
<dbReference type="InterPro" id="IPR051784">
    <property type="entry name" value="Nod_factor_ABC_transporter"/>
</dbReference>
<dbReference type="InterPro" id="IPR013525">
    <property type="entry name" value="ABC2_TM"/>
</dbReference>
<feature type="transmembrane region" description="Helical" evidence="5">
    <location>
        <begin position="137"/>
        <end position="159"/>
    </location>
</feature>
<evidence type="ECO:0000259" key="6">
    <source>
        <dbReference type="PROSITE" id="PS51012"/>
    </source>
</evidence>
<dbReference type="InterPro" id="IPR047817">
    <property type="entry name" value="ABC2_TM_bact-type"/>
</dbReference>
<evidence type="ECO:0000313" key="7">
    <source>
        <dbReference type="EMBL" id="AIC14849.1"/>
    </source>
</evidence>
<dbReference type="EMBL" id="CP007536">
    <property type="protein sequence ID" value="AIC14849.1"/>
    <property type="molecule type" value="Genomic_DNA"/>
</dbReference>
<keyword evidence="8" id="KW-1185">Reference proteome</keyword>
<dbReference type="Pfam" id="PF01061">
    <property type="entry name" value="ABC2_membrane"/>
    <property type="match status" value="1"/>
</dbReference>
<evidence type="ECO:0000256" key="5">
    <source>
        <dbReference type="SAM" id="Phobius"/>
    </source>
</evidence>
<dbReference type="HOGENOM" id="CLU_096331_0_0_2"/>
<gene>
    <name evidence="7" type="ORF">NVIE_006450</name>
</gene>
<evidence type="ECO:0000256" key="3">
    <source>
        <dbReference type="ARBA" id="ARBA00022989"/>
    </source>
</evidence>
<keyword evidence="4 5" id="KW-0472">Membrane</keyword>
<keyword evidence="3 5" id="KW-1133">Transmembrane helix</keyword>
<accession>A0A060HDS6</accession>
<keyword evidence="2 5" id="KW-0812">Transmembrane</keyword>
<sequence length="254" mass="27680">MTVMRMSSGMLPVKQACLIAYSTGILWLQRNPMSLVFTAISPFSLLFVLFVVSNGQYTHYAVAGSLVMALVGYGLALGQDISFYKTEYKIQDVFVASPVSPLTYMMGLALSELLFGLPALTVLAALVVYFGAPLAAIPLLIATIVLLWSSMSAMGFFLSSHMLHMRNATQVISFVNVVLAVLPPIFYPVTNLPGDSLRYLSYVVPTTHASIMFQEIMGLPTPADWSPAIGFAVQIAYLVGFVMLAKTKAIWRET</sequence>